<dbReference type="OrthoDB" id="5589343at2759"/>
<sequence>MLRLSRTLALSSRAFSSSTARLAGAAPSHSHAHDAHATSSHDHHDHHSDHAHGDPNANPSHAGYETISSRQENFSSPFWPALIVTISGLLVLSRFDEWITKDGEQEHPVSRILGRAANALASVDKIQAETKEYTELYISRAKEVAQWRTPEAVPIHRMRNTNLVFTPRHGVAIPVGQDTWALERGEVPVVKSEYDDAEVFQPIKPIFSLPDKHIIDVPWKL</sequence>
<feature type="region of interest" description="Disordered" evidence="1">
    <location>
        <begin position="21"/>
        <end position="64"/>
    </location>
</feature>
<evidence type="ECO:0000313" key="3">
    <source>
        <dbReference type="Proteomes" id="UP000070544"/>
    </source>
</evidence>
<evidence type="ECO:0000313" key="2">
    <source>
        <dbReference type="EMBL" id="KXS15860.1"/>
    </source>
</evidence>
<dbReference type="AlphaFoldDB" id="A0A139AGH9"/>
<dbReference type="EMBL" id="KQ965759">
    <property type="protein sequence ID" value="KXS15860.1"/>
    <property type="molecule type" value="Genomic_DNA"/>
</dbReference>
<name>A0A139AGH9_GONPJ</name>
<dbReference type="Proteomes" id="UP000070544">
    <property type="component" value="Unassembled WGS sequence"/>
</dbReference>
<accession>A0A139AGH9</accession>
<evidence type="ECO:0000256" key="1">
    <source>
        <dbReference type="SAM" id="MobiDB-lite"/>
    </source>
</evidence>
<gene>
    <name evidence="2" type="ORF">M427DRAFT_69759</name>
</gene>
<feature type="compositionally biased region" description="Basic and acidic residues" evidence="1">
    <location>
        <begin position="31"/>
        <end position="53"/>
    </location>
</feature>
<organism evidence="2 3">
    <name type="scientific">Gonapodya prolifera (strain JEL478)</name>
    <name type="common">Monoblepharis prolifera</name>
    <dbReference type="NCBI Taxonomy" id="1344416"/>
    <lineage>
        <taxon>Eukaryota</taxon>
        <taxon>Fungi</taxon>
        <taxon>Fungi incertae sedis</taxon>
        <taxon>Chytridiomycota</taxon>
        <taxon>Chytridiomycota incertae sedis</taxon>
        <taxon>Monoblepharidomycetes</taxon>
        <taxon>Monoblepharidales</taxon>
        <taxon>Gonapodyaceae</taxon>
        <taxon>Gonapodya</taxon>
    </lineage>
</organism>
<reference evidence="2 3" key="1">
    <citation type="journal article" date="2015" name="Genome Biol. Evol.">
        <title>Phylogenomic analyses indicate that early fungi evolved digesting cell walls of algal ancestors of land plants.</title>
        <authorList>
            <person name="Chang Y."/>
            <person name="Wang S."/>
            <person name="Sekimoto S."/>
            <person name="Aerts A.L."/>
            <person name="Choi C."/>
            <person name="Clum A."/>
            <person name="LaButti K.M."/>
            <person name="Lindquist E.A."/>
            <person name="Yee Ngan C."/>
            <person name="Ohm R.A."/>
            <person name="Salamov A.A."/>
            <person name="Grigoriev I.V."/>
            <person name="Spatafora J.W."/>
            <person name="Berbee M.L."/>
        </authorList>
    </citation>
    <scope>NUCLEOTIDE SEQUENCE [LARGE SCALE GENOMIC DNA]</scope>
    <source>
        <strain evidence="2 3">JEL478</strain>
    </source>
</reference>
<proteinExistence type="predicted"/>
<keyword evidence="3" id="KW-1185">Reference proteome</keyword>
<protein>
    <submittedName>
        <fullName evidence="2">Uncharacterized protein</fullName>
    </submittedName>
</protein>